<protein>
    <submittedName>
        <fullName evidence="1">SusD-like starch-binding protein associating with outer membrane</fullName>
    </submittedName>
</protein>
<dbReference type="AlphaFoldDB" id="A0A2T0U7D3"/>
<accession>A0A2T0U7D3</accession>
<dbReference type="InterPro" id="IPR011990">
    <property type="entry name" value="TPR-like_helical_dom_sf"/>
</dbReference>
<sequence length="524" mass="57553">MKVIQDLKKYSWILMATVPLVFSSCSEDIMDDINKDVNHSVDAQAKFILADVITRTAFSNQGGEGNTYASAYVEHEVGTHNQLFYAEMRTAQPSSASTYNNTWGSLYTSLKDAKLIIEKCSEGGPQAGNYVTKGMGEVLAAYNLALITDLYGDAPWTEAGDYRISFSPKVDKQEVIYQAIMSYLDNAIVDLQKTDSHASGGPAQYDLLYGGNKAKWLKFAYGLKARYTMRLLKRSTNAQADLQSVIDNANLSFASAGDQAAFGIYDANNLNPTFDFQWSRDGLAASRSLVDKFIERNDPRLRRSFVGADWVQLADVKPGTEDYELMAPNGANEEQQYYYHTSAFMFSQTAPTLLLSYHEILFLKAEALARQGAATSVVAPVVKDAVVAAIANTEVSVAAAFKAPTVATYGGLEETTEAITPTEAGSYFDTSVAPLLTANPLKEIMNQKYLAFFGASGESVEAYNDIRRLKGLGENLIVLKNTKEFPLRFTYGNDDTTTNPNIQALFGNGQYVYTEAVWWAGGTR</sequence>
<organism evidence="1 2">
    <name type="scientific">Arcticibacter pallidicorallinus</name>
    <dbReference type="NCBI Taxonomy" id="1259464"/>
    <lineage>
        <taxon>Bacteria</taxon>
        <taxon>Pseudomonadati</taxon>
        <taxon>Bacteroidota</taxon>
        <taxon>Sphingobacteriia</taxon>
        <taxon>Sphingobacteriales</taxon>
        <taxon>Sphingobacteriaceae</taxon>
        <taxon>Arcticibacter</taxon>
    </lineage>
</organism>
<dbReference type="Gene3D" id="1.20.120.840">
    <property type="entry name" value="SusD-like, tetratrico peptide repeats domain"/>
    <property type="match status" value="1"/>
</dbReference>
<dbReference type="Gene3D" id="1.25.40.390">
    <property type="match status" value="2"/>
</dbReference>
<dbReference type="Proteomes" id="UP000238034">
    <property type="component" value="Unassembled WGS sequence"/>
</dbReference>
<comment type="caution">
    <text evidence="1">The sequence shown here is derived from an EMBL/GenBank/DDBJ whole genome shotgun (WGS) entry which is preliminary data.</text>
</comment>
<keyword evidence="2" id="KW-1185">Reference proteome</keyword>
<dbReference type="OrthoDB" id="9766256at2"/>
<dbReference type="RefSeq" id="WP_106292404.1">
    <property type="nucleotide sequence ID" value="NZ_PVTH01000003.1"/>
</dbReference>
<proteinExistence type="predicted"/>
<dbReference type="InterPro" id="IPR041662">
    <property type="entry name" value="SusD-like_2"/>
</dbReference>
<evidence type="ECO:0000313" key="2">
    <source>
        <dbReference type="Proteomes" id="UP000238034"/>
    </source>
</evidence>
<name>A0A2T0U7D3_9SPHI</name>
<dbReference type="EMBL" id="PVTH01000003">
    <property type="protein sequence ID" value="PRY53819.1"/>
    <property type="molecule type" value="Genomic_DNA"/>
</dbReference>
<evidence type="ECO:0000313" key="1">
    <source>
        <dbReference type="EMBL" id="PRY53819.1"/>
    </source>
</evidence>
<dbReference type="SUPFAM" id="SSF48452">
    <property type="entry name" value="TPR-like"/>
    <property type="match status" value="1"/>
</dbReference>
<gene>
    <name evidence="1" type="ORF">B0I27_103292</name>
</gene>
<dbReference type="PROSITE" id="PS51257">
    <property type="entry name" value="PROKAR_LIPOPROTEIN"/>
    <property type="match status" value="1"/>
</dbReference>
<dbReference type="Pfam" id="PF12771">
    <property type="entry name" value="SusD-like_2"/>
    <property type="match status" value="1"/>
</dbReference>
<reference evidence="1 2" key="1">
    <citation type="submission" date="2018-03" db="EMBL/GenBank/DDBJ databases">
        <title>Genomic Encyclopedia of Type Strains, Phase III (KMG-III): the genomes of soil and plant-associated and newly described type strains.</title>
        <authorList>
            <person name="Whitman W."/>
        </authorList>
    </citation>
    <scope>NUCLEOTIDE SEQUENCE [LARGE SCALE GENOMIC DNA]</scope>
    <source>
        <strain evidence="1 2">CGMCC 1.9313</strain>
    </source>
</reference>